<keyword evidence="4" id="KW-1133">Transmembrane helix</keyword>
<sequence>MASKSITKPLVWILMGLLILGLGGFGVTSLSGTLRSVGKVGEADIRVDEYFRGLQQEINALQASRGEPVSFIQASAEGVPERVLSQLISQAAFDHEMISSGVSVGDEAIGEQILAMPQFRGGDGEFNREAYRFTLEQAGLSERDFEESMRRDTARSFLQASVLAGVTLPDAYGDTLAAYLGERRAITWSLQTRNDLEIGIPEPTEADLQAYHQENAALFTRPESKRITYAWLTPEMIVDTVEIDDQSLRDAYELRFDEFNQPERRMVDRLVFPSEDDAAAAADRVALGTVSFSDLVSERGLQLSDTDMGVVTARDLGDNSDAIFAGLTGHVIGPVETNLGPALFRINAILEAQETTFEDALPQLRESVGADRARRVVESQVDSIDDLLAGGATVEDLAEETDMQVAEIVWNPTVSDDIAAYEAFRAAAASLTENDFPEVMQLDDGSIYAMRLDETIPPELAPLEDVRDEVVAGWENQTYVELLVEKVTPLIEEMRDGKTFEGVDLAVTGTQELTRRGFVDNAPADFIDRVFSMDAGEVALIRGPGRVFVLKLDSIQPPDEADEDLTQVIQQLRNEAAGTVSRDYLQILATDIRSRAGIEIDEAAINAVHLNFQ</sequence>
<dbReference type="PANTHER" id="PTHR47529:SF1">
    <property type="entry name" value="PERIPLASMIC CHAPERONE PPID"/>
    <property type="match status" value="1"/>
</dbReference>
<dbReference type="PANTHER" id="PTHR47529">
    <property type="entry name" value="PEPTIDYL-PROLYL CIS-TRANS ISOMERASE D"/>
    <property type="match status" value="1"/>
</dbReference>
<comment type="similarity">
    <text evidence="7">Belongs to the PpiD chaperone family.</text>
</comment>
<keyword evidence="3" id="KW-0812">Transmembrane</keyword>
<evidence type="ECO:0000313" key="10">
    <source>
        <dbReference type="Proteomes" id="UP001281305"/>
    </source>
</evidence>
<dbReference type="GO" id="GO:0016853">
    <property type="term" value="F:isomerase activity"/>
    <property type="evidence" value="ECO:0007669"/>
    <property type="project" value="UniProtKB-KW"/>
</dbReference>
<protein>
    <submittedName>
        <fullName evidence="9">Peptidyl-prolyl cis-trans isomerase</fullName>
    </submittedName>
</protein>
<dbReference type="Pfam" id="PF13624">
    <property type="entry name" value="SurA_N_3"/>
    <property type="match status" value="1"/>
</dbReference>
<dbReference type="Proteomes" id="UP001281305">
    <property type="component" value="Chromosome"/>
</dbReference>
<keyword evidence="10" id="KW-1185">Reference proteome</keyword>
<gene>
    <name evidence="9" type="ORF">RZS32_017590</name>
</gene>
<comment type="subcellular location">
    <subcellularLocation>
        <location evidence="1">Cell membrane</location>
        <topology evidence="1">Single-pass type II membrane protein</topology>
    </subcellularLocation>
</comment>
<reference evidence="9 10" key="1">
    <citation type="submission" date="2024-02" db="EMBL/GenBank/DDBJ databases">
        <title>Roseovarius strain W115 nov., isolated from a marine algae.</title>
        <authorList>
            <person name="Lee M.W."/>
            <person name="Lee J.K."/>
            <person name="Kim J.M."/>
            <person name="Choi D.G."/>
            <person name="Baek J.H."/>
            <person name="Bayburt H."/>
            <person name="Jung J.J."/>
            <person name="Han D.M."/>
            <person name="Jeon C.O."/>
        </authorList>
    </citation>
    <scope>NUCLEOTIDE SEQUENCE [LARGE SCALE GENOMIC DNA]</scope>
    <source>
        <strain evidence="9 10">W115</strain>
    </source>
</reference>
<evidence type="ECO:0000256" key="5">
    <source>
        <dbReference type="ARBA" id="ARBA00023136"/>
    </source>
</evidence>
<dbReference type="RefSeq" id="WP_317054848.1">
    <property type="nucleotide sequence ID" value="NZ_CP146606.1"/>
</dbReference>
<evidence type="ECO:0000256" key="4">
    <source>
        <dbReference type="ARBA" id="ARBA00022989"/>
    </source>
</evidence>
<keyword evidence="2" id="KW-1003">Cell membrane</keyword>
<evidence type="ECO:0000256" key="6">
    <source>
        <dbReference type="ARBA" id="ARBA00023186"/>
    </source>
</evidence>
<dbReference type="EMBL" id="CP146606">
    <property type="protein sequence ID" value="WYK18165.1"/>
    <property type="molecule type" value="Genomic_DNA"/>
</dbReference>
<accession>A0ABZ2TGE0</accession>
<keyword evidence="6" id="KW-0143">Chaperone</keyword>
<proteinExistence type="inferred from homology"/>
<keyword evidence="9" id="KW-0413">Isomerase</keyword>
<dbReference type="InterPro" id="IPR000297">
    <property type="entry name" value="PPIase_PpiC"/>
</dbReference>
<feature type="domain" description="PpiC" evidence="8">
    <location>
        <begin position="243"/>
        <end position="360"/>
    </location>
</feature>
<evidence type="ECO:0000256" key="7">
    <source>
        <dbReference type="ARBA" id="ARBA00038408"/>
    </source>
</evidence>
<evidence type="ECO:0000256" key="2">
    <source>
        <dbReference type="ARBA" id="ARBA00022475"/>
    </source>
</evidence>
<name>A0ABZ2TGE0_9RHOB</name>
<evidence type="ECO:0000256" key="1">
    <source>
        <dbReference type="ARBA" id="ARBA00004401"/>
    </source>
</evidence>
<dbReference type="Pfam" id="PF13145">
    <property type="entry name" value="Rotamase_2"/>
    <property type="match status" value="1"/>
</dbReference>
<evidence type="ECO:0000259" key="8">
    <source>
        <dbReference type="Pfam" id="PF13145"/>
    </source>
</evidence>
<dbReference type="InterPro" id="IPR027304">
    <property type="entry name" value="Trigger_fact/SurA_dom_sf"/>
</dbReference>
<dbReference type="SUPFAM" id="SSF54534">
    <property type="entry name" value="FKBP-like"/>
    <property type="match status" value="1"/>
</dbReference>
<evidence type="ECO:0000313" key="9">
    <source>
        <dbReference type="EMBL" id="WYK18165.1"/>
    </source>
</evidence>
<evidence type="ECO:0000256" key="3">
    <source>
        <dbReference type="ARBA" id="ARBA00022692"/>
    </source>
</evidence>
<dbReference type="InterPro" id="IPR052029">
    <property type="entry name" value="PpiD_chaperone"/>
</dbReference>
<keyword evidence="5" id="KW-0472">Membrane</keyword>
<organism evidence="9 10">
    <name type="scientific">Roseovarius rhodophyticola</name>
    <dbReference type="NCBI Taxonomy" id="3080827"/>
    <lineage>
        <taxon>Bacteria</taxon>
        <taxon>Pseudomonadati</taxon>
        <taxon>Pseudomonadota</taxon>
        <taxon>Alphaproteobacteria</taxon>
        <taxon>Rhodobacterales</taxon>
        <taxon>Roseobacteraceae</taxon>
        <taxon>Roseovarius</taxon>
    </lineage>
</organism>
<dbReference type="SUPFAM" id="SSF109998">
    <property type="entry name" value="Triger factor/SurA peptide-binding domain-like"/>
    <property type="match status" value="1"/>
</dbReference>